<dbReference type="AlphaFoldDB" id="A0A9J6CKX7"/>
<comment type="similarity">
    <text evidence="2">Belongs to the Integrator subunit 10 family.</text>
</comment>
<accession>A0A9J6CKX7</accession>
<name>A0A9J6CKX7_POLVA</name>
<organism evidence="5 6">
    <name type="scientific">Polypedilum vanderplanki</name>
    <name type="common">Sleeping chironomid midge</name>
    <dbReference type="NCBI Taxonomy" id="319348"/>
    <lineage>
        <taxon>Eukaryota</taxon>
        <taxon>Metazoa</taxon>
        <taxon>Ecdysozoa</taxon>
        <taxon>Arthropoda</taxon>
        <taxon>Hexapoda</taxon>
        <taxon>Insecta</taxon>
        <taxon>Pterygota</taxon>
        <taxon>Neoptera</taxon>
        <taxon>Endopterygota</taxon>
        <taxon>Diptera</taxon>
        <taxon>Nematocera</taxon>
        <taxon>Chironomoidea</taxon>
        <taxon>Chironomidae</taxon>
        <taxon>Chironominae</taxon>
        <taxon>Polypedilum</taxon>
        <taxon>Polypedilum</taxon>
    </lineage>
</organism>
<evidence type="ECO:0000313" key="5">
    <source>
        <dbReference type="EMBL" id="KAG5682898.1"/>
    </source>
</evidence>
<dbReference type="GO" id="GO:0016180">
    <property type="term" value="P:snRNA processing"/>
    <property type="evidence" value="ECO:0007669"/>
    <property type="project" value="InterPro"/>
</dbReference>
<keyword evidence="6" id="KW-1185">Reference proteome</keyword>
<dbReference type="OrthoDB" id="18145at2759"/>
<evidence type="ECO:0000313" key="6">
    <source>
        <dbReference type="Proteomes" id="UP001107558"/>
    </source>
</evidence>
<dbReference type="Proteomes" id="UP001107558">
    <property type="component" value="Chromosome 1"/>
</dbReference>
<keyword evidence="4" id="KW-0539">Nucleus</keyword>
<dbReference type="InterPro" id="IPR026164">
    <property type="entry name" value="Int_cplx_su10"/>
</dbReference>
<evidence type="ECO:0000256" key="3">
    <source>
        <dbReference type="ARBA" id="ARBA00016811"/>
    </source>
</evidence>
<comment type="caution">
    <text evidence="5">The sequence shown here is derived from an EMBL/GenBank/DDBJ whole genome shotgun (WGS) entry which is preliminary data.</text>
</comment>
<protein>
    <recommendedName>
        <fullName evidence="3">Integrator complex subunit 10</fullName>
    </recommendedName>
</protein>
<dbReference type="Pfam" id="PF21045">
    <property type="entry name" value="INT10"/>
    <property type="match status" value="2"/>
</dbReference>
<proteinExistence type="inferred from homology"/>
<dbReference type="EMBL" id="JADBJN010000001">
    <property type="protein sequence ID" value="KAG5682898.1"/>
    <property type="molecule type" value="Genomic_DNA"/>
</dbReference>
<dbReference type="PANTHER" id="PTHR16055:SF2">
    <property type="entry name" value="INTEGRATOR COMPLEX SUBUNIT 10"/>
    <property type="match status" value="1"/>
</dbReference>
<gene>
    <name evidence="5" type="ORF">PVAND_012216</name>
</gene>
<evidence type="ECO:0000256" key="4">
    <source>
        <dbReference type="ARBA" id="ARBA00023242"/>
    </source>
</evidence>
<comment type="subcellular location">
    <subcellularLocation>
        <location evidence="1">Nucleus</location>
    </subcellularLocation>
</comment>
<dbReference type="PANTHER" id="PTHR16055">
    <property type="entry name" value="INTEGRATOR COMPLEX SUBUNIT 10"/>
    <property type="match status" value="1"/>
</dbReference>
<sequence>MSKEVEEIIKKALALKETDLEASKALIITAKTLFPKNYEIFYTDYQLQKASGNYTDAAKSFSYIVLCFENVEIVHELKLLVASLKKADRNENLNEGDNFFVNMFQCFANGPAGQKIAMMLTDTNDSSDFTYIRIMKKFSKNFNISVHAPRLLEKIFNSITNSPIEYTELLVKEVLPLMMSEPIELPPDMLYRLLSIVFKYHISNFYNHGDKRHLADESRVKLLEFFKWIGGLLKWEPFPYSTTCSKDLYWQKLKQIENTTCDSKQIFYLTCYLFFILSQEYLENTKVKIDGQEVQYILIEGLSEEIVAPPLMNILYEKPFQAETLSSFLLAVKAQDLLRHNVMFYQDFNKILFELNITTHINRLIIDFAIYLRINTDSYNLINANSQMSNLEKNIRMLSLITNNVNSTREAFEYVKSIMIDLPSCNGTFLKNLTPDRSLLFLPLTKNAIVQFCTRVIINLLKRKVFSKESSLTKTIDDFQLGSLLVLLQLEFYDNIPLVEHIFEIIRMKGLDFPLFSSYIINIEMIEEFLSIYRAGEVKLKLCSTPLTPTSQRRIGTRGADRNVKEDFKQIIRQQVLRSNENVTEIVKTFIDQEHINILTNLMAF</sequence>
<evidence type="ECO:0000256" key="1">
    <source>
        <dbReference type="ARBA" id="ARBA00004123"/>
    </source>
</evidence>
<reference evidence="5" key="1">
    <citation type="submission" date="2021-03" db="EMBL/GenBank/DDBJ databases">
        <title>Chromosome level genome of the anhydrobiotic midge Polypedilum vanderplanki.</title>
        <authorList>
            <person name="Yoshida Y."/>
            <person name="Kikawada T."/>
            <person name="Gusev O."/>
        </authorList>
    </citation>
    <scope>NUCLEOTIDE SEQUENCE</scope>
    <source>
        <strain evidence="5">NIAS01</strain>
        <tissue evidence="5">Whole body or cell culture</tissue>
    </source>
</reference>
<evidence type="ECO:0000256" key="2">
    <source>
        <dbReference type="ARBA" id="ARBA00010391"/>
    </source>
</evidence>
<dbReference type="GO" id="GO:0032039">
    <property type="term" value="C:integrator complex"/>
    <property type="evidence" value="ECO:0007669"/>
    <property type="project" value="InterPro"/>
</dbReference>